<dbReference type="RefSeq" id="WP_258388470.1">
    <property type="nucleotide sequence ID" value="NZ_CP091430.1"/>
</dbReference>
<sequence length="216" mass="24515">MSSVSWLWSRALLTNKSFLWLLFIVNALGTVYGYIWYGDQLIETYDHNPAWQLIFVPDSPTASLFFTLALLYLLFPPKRELKGPAKWLRSAIEALGVVTSVKYGIWAVAMIIAGAMKGTPMVWENYMLIVSHLGMAVEALLFTRFFAFGIAAAFGAACWLFLNDMIDYSYYVYPWLPQVLDDILPDVRNFTVGLTLFSFLLTVLALRLAERSRGLK</sequence>
<dbReference type="Pfam" id="PF07187">
    <property type="entry name" value="DUF1405"/>
    <property type="match status" value="1"/>
</dbReference>
<dbReference type="InterPro" id="IPR009845">
    <property type="entry name" value="DUF1405"/>
</dbReference>
<feature type="transmembrane region" description="Helical" evidence="1">
    <location>
        <begin position="49"/>
        <end position="75"/>
    </location>
</feature>
<proteinExistence type="predicted"/>
<keyword evidence="1" id="KW-1133">Transmembrane helix</keyword>
<feature type="transmembrane region" description="Helical" evidence="1">
    <location>
        <begin position="150"/>
        <end position="170"/>
    </location>
</feature>
<accession>A0ABY5SER0</accession>
<keyword evidence="1" id="KW-0812">Transmembrane</keyword>
<reference evidence="2" key="1">
    <citation type="submission" date="2022-01" db="EMBL/GenBank/DDBJ databases">
        <title>Paenibacillus spongiae sp. nov., isolated from marine sponge.</title>
        <authorList>
            <person name="Li Z."/>
            <person name="Zhang M."/>
        </authorList>
    </citation>
    <scope>NUCLEOTIDE SEQUENCE</scope>
    <source>
        <strain evidence="2">PHS-Z3</strain>
    </source>
</reference>
<evidence type="ECO:0000313" key="2">
    <source>
        <dbReference type="EMBL" id="UVI32416.1"/>
    </source>
</evidence>
<keyword evidence="1" id="KW-0472">Membrane</keyword>
<dbReference type="PANTHER" id="PTHR40042">
    <property type="entry name" value="HYPOTHETICAL MEMBRANE SPANNING PROTEIN"/>
    <property type="match status" value="1"/>
</dbReference>
<organism evidence="2 3">
    <name type="scientific">Paenibacillus spongiae</name>
    <dbReference type="NCBI Taxonomy" id="2909671"/>
    <lineage>
        <taxon>Bacteria</taxon>
        <taxon>Bacillati</taxon>
        <taxon>Bacillota</taxon>
        <taxon>Bacilli</taxon>
        <taxon>Bacillales</taxon>
        <taxon>Paenibacillaceae</taxon>
        <taxon>Paenibacillus</taxon>
    </lineage>
</organism>
<feature type="transmembrane region" description="Helical" evidence="1">
    <location>
        <begin position="18"/>
        <end position="37"/>
    </location>
</feature>
<feature type="transmembrane region" description="Helical" evidence="1">
    <location>
        <begin position="190"/>
        <end position="209"/>
    </location>
</feature>
<dbReference type="EMBL" id="CP091430">
    <property type="protein sequence ID" value="UVI32416.1"/>
    <property type="molecule type" value="Genomic_DNA"/>
</dbReference>
<feature type="transmembrane region" description="Helical" evidence="1">
    <location>
        <begin position="87"/>
        <end position="113"/>
    </location>
</feature>
<dbReference type="PANTHER" id="PTHR40042:SF1">
    <property type="entry name" value="DUF1405 DOMAIN-CONTAINING PROTEIN"/>
    <property type="match status" value="1"/>
</dbReference>
<evidence type="ECO:0000256" key="1">
    <source>
        <dbReference type="SAM" id="Phobius"/>
    </source>
</evidence>
<dbReference type="Proteomes" id="UP001057877">
    <property type="component" value="Chromosome"/>
</dbReference>
<protein>
    <submittedName>
        <fullName evidence="2">DUF1405 domain-containing protein</fullName>
    </submittedName>
</protein>
<keyword evidence="3" id="KW-1185">Reference proteome</keyword>
<gene>
    <name evidence="2" type="ORF">L1F29_11595</name>
</gene>
<evidence type="ECO:0000313" key="3">
    <source>
        <dbReference type="Proteomes" id="UP001057877"/>
    </source>
</evidence>
<name>A0ABY5SER0_9BACL</name>